<dbReference type="Gene3D" id="3.40.630.30">
    <property type="match status" value="1"/>
</dbReference>
<evidence type="ECO:0000256" key="1">
    <source>
        <dbReference type="ARBA" id="ARBA00022679"/>
    </source>
</evidence>
<organism evidence="4 5">
    <name type="scientific">Larkinella insperata</name>
    <dbReference type="NCBI Taxonomy" id="332158"/>
    <lineage>
        <taxon>Bacteria</taxon>
        <taxon>Pseudomonadati</taxon>
        <taxon>Bacteroidota</taxon>
        <taxon>Cytophagia</taxon>
        <taxon>Cytophagales</taxon>
        <taxon>Spirosomataceae</taxon>
        <taxon>Larkinella</taxon>
    </lineage>
</organism>
<evidence type="ECO:0000259" key="3">
    <source>
        <dbReference type="PROSITE" id="PS51186"/>
    </source>
</evidence>
<keyword evidence="1" id="KW-0808">Transferase</keyword>
<evidence type="ECO:0000313" key="5">
    <source>
        <dbReference type="Proteomes" id="UP001597116"/>
    </source>
</evidence>
<name>A0ABW3QE65_9BACT</name>
<comment type="caution">
    <text evidence="4">The sequence shown here is derived from an EMBL/GenBank/DDBJ whole genome shotgun (WGS) entry which is preliminary data.</text>
</comment>
<gene>
    <name evidence="4" type="ORF">ACFQ4C_09885</name>
</gene>
<dbReference type="InterPro" id="IPR050832">
    <property type="entry name" value="Bact_Acetyltransf"/>
</dbReference>
<feature type="domain" description="N-acetyltransferase" evidence="3">
    <location>
        <begin position="9"/>
        <end position="157"/>
    </location>
</feature>
<proteinExistence type="predicted"/>
<dbReference type="PANTHER" id="PTHR43877">
    <property type="entry name" value="AMINOALKYLPHOSPHONATE N-ACETYLTRANSFERASE-RELATED-RELATED"/>
    <property type="match status" value="1"/>
</dbReference>
<keyword evidence="2" id="KW-0012">Acyltransferase</keyword>
<dbReference type="CDD" id="cd04301">
    <property type="entry name" value="NAT_SF"/>
    <property type="match status" value="1"/>
</dbReference>
<dbReference type="Proteomes" id="UP001597116">
    <property type="component" value="Unassembled WGS sequence"/>
</dbReference>
<keyword evidence="5" id="KW-1185">Reference proteome</keyword>
<evidence type="ECO:0000256" key="2">
    <source>
        <dbReference type="ARBA" id="ARBA00023315"/>
    </source>
</evidence>
<dbReference type="PROSITE" id="PS51186">
    <property type="entry name" value="GNAT"/>
    <property type="match status" value="1"/>
</dbReference>
<accession>A0ABW3QE65</accession>
<dbReference type="SUPFAM" id="SSF55729">
    <property type="entry name" value="Acyl-CoA N-acyltransferases (Nat)"/>
    <property type="match status" value="1"/>
</dbReference>
<dbReference type="RefSeq" id="WP_265991796.1">
    <property type="nucleotide sequence ID" value="NZ_CP110973.1"/>
</dbReference>
<reference evidence="5" key="1">
    <citation type="journal article" date="2019" name="Int. J. Syst. Evol. Microbiol.">
        <title>The Global Catalogue of Microorganisms (GCM) 10K type strain sequencing project: providing services to taxonomists for standard genome sequencing and annotation.</title>
        <authorList>
            <consortium name="The Broad Institute Genomics Platform"/>
            <consortium name="The Broad Institute Genome Sequencing Center for Infectious Disease"/>
            <person name="Wu L."/>
            <person name="Ma J."/>
        </authorList>
    </citation>
    <scope>NUCLEOTIDE SEQUENCE [LARGE SCALE GENOMIC DNA]</scope>
    <source>
        <strain evidence="5">CCUG 55608</strain>
    </source>
</reference>
<dbReference type="InterPro" id="IPR016181">
    <property type="entry name" value="Acyl_CoA_acyltransferase"/>
</dbReference>
<dbReference type="InterPro" id="IPR000182">
    <property type="entry name" value="GNAT_dom"/>
</dbReference>
<evidence type="ECO:0000313" key="4">
    <source>
        <dbReference type="EMBL" id="MFD1141421.1"/>
    </source>
</evidence>
<dbReference type="EMBL" id="JBHTLP010000008">
    <property type="protein sequence ID" value="MFD1141421.1"/>
    <property type="molecule type" value="Genomic_DNA"/>
</dbReference>
<protein>
    <submittedName>
        <fullName evidence="4">GNAT family N-acetyltransferase</fullName>
    </submittedName>
</protein>
<sequence length="157" mass="17743">METNPPASDLIRPVETSADADALLRMMETFCRHFGYRFDPVLRQNLIRSMLENPALGSLWLITHDGQPVGYVALTYGFAFEFGGRTALVDELFVEEAHRGAGRGRRVLQGIQQLADHLGVSTILLQTEKYNTRAKQLYESLGFVDQDRSTLMWVKPI</sequence>
<dbReference type="Pfam" id="PF00583">
    <property type="entry name" value="Acetyltransf_1"/>
    <property type="match status" value="1"/>
</dbReference>